<evidence type="ECO:0000313" key="7">
    <source>
        <dbReference type="EMBL" id="MFA1610904.1"/>
    </source>
</evidence>
<name>A0ABD5MEA8_9EURY</name>
<organism evidence="7 8">
    <name type="scientific">Halobellus rubicundus</name>
    <dbReference type="NCBI Taxonomy" id="2996466"/>
    <lineage>
        <taxon>Archaea</taxon>
        <taxon>Methanobacteriati</taxon>
        <taxon>Methanobacteriota</taxon>
        <taxon>Stenosarchaea group</taxon>
        <taxon>Halobacteria</taxon>
        <taxon>Halobacteriales</taxon>
        <taxon>Haloferacaceae</taxon>
        <taxon>Halobellus</taxon>
    </lineage>
</organism>
<evidence type="ECO:0000256" key="1">
    <source>
        <dbReference type="ARBA" id="ARBA00004141"/>
    </source>
</evidence>
<dbReference type="Proteomes" id="UP001570511">
    <property type="component" value="Unassembled WGS sequence"/>
</dbReference>
<reference evidence="7 8" key="1">
    <citation type="submission" date="2024-08" db="EMBL/GenBank/DDBJ databases">
        <title>Halobellus sp. MBLA0158 whole genome sequence.</title>
        <authorList>
            <person name="Hwang C.Y."/>
            <person name="Cho E.-S."/>
            <person name="Seo M.-J."/>
        </authorList>
    </citation>
    <scope>NUCLEOTIDE SEQUENCE [LARGE SCALE GENOMIC DNA]</scope>
    <source>
        <strain evidence="7 8">MBLA0158</strain>
    </source>
</reference>
<dbReference type="AlphaFoldDB" id="A0ABD5MEA8"/>
<dbReference type="InterPro" id="IPR022764">
    <property type="entry name" value="Peptidase_S54_rhomboid_dom"/>
</dbReference>
<evidence type="ECO:0000256" key="5">
    <source>
        <dbReference type="SAM" id="Phobius"/>
    </source>
</evidence>
<accession>A0ABD5MEA8</accession>
<keyword evidence="7" id="KW-0378">Hydrolase</keyword>
<evidence type="ECO:0000259" key="6">
    <source>
        <dbReference type="Pfam" id="PF01694"/>
    </source>
</evidence>
<keyword evidence="4 5" id="KW-0472">Membrane</keyword>
<dbReference type="GO" id="GO:0016020">
    <property type="term" value="C:membrane"/>
    <property type="evidence" value="ECO:0007669"/>
    <property type="project" value="UniProtKB-SubCell"/>
</dbReference>
<feature type="transmembrane region" description="Helical" evidence="5">
    <location>
        <begin position="330"/>
        <end position="349"/>
    </location>
</feature>
<feature type="transmembrane region" description="Helical" evidence="5">
    <location>
        <begin position="42"/>
        <end position="64"/>
    </location>
</feature>
<evidence type="ECO:0000256" key="2">
    <source>
        <dbReference type="ARBA" id="ARBA00022692"/>
    </source>
</evidence>
<proteinExistence type="predicted"/>
<feature type="transmembrane region" description="Helical" evidence="5">
    <location>
        <begin position="141"/>
        <end position="165"/>
    </location>
</feature>
<sequence>MDVPPVDLLFRVAVVVAIALSLFGLLRLERGSDLGAPLRKRFVLGLPWGTLVSATAVLGVYLFAQSGFQYWYSPVTIPFRAWSYFYPLGLLTAAFSHNGPAHLIGNLVGTLTLAPLAEYAWGHFPRERGSQSFSSLRTNPFVRAFLVFPLAVLVVGLLTSVFAIGPIIGFSGVVFAFAGAALVAYPIGTVVALAAGGALRLLYNALRTPVLTASGRPAYVSPWWADIAIQGHALGLLLGVLVGLAVVRTRPASERPSARRLWLGTVLFAIEQSMWAVYWYRGGETYVLYRAVGVALVALLALVVASAVVARDDPLFAWDLGVDSGTVERWHVALGVLLLVTAALAGPSVPANLFTAGEGELPGEEISVQDYEVTYAEDVRNGLVSAVDVEAFGETTAVNTSGVIVRSERRGIWTTAVPKGRLAFTGQTAVRVGGVGWRETVYAQRDGWNVLGNGTAYRVALGDRESGRIVYTSDPVRAGPTLAGRNVTVVPETDQYYILVSGGNNTLSAGMPAENESVTVNGLTFRRNRSDVYVSYGQTRLRLLAKETYE</sequence>
<feature type="transmembrane region" description="Helical" evidence="5">
    <location>
        <begin position="286"/>
        <end position="309"/>
    </location>
</feature>
<dbReference type="SUPFAM" id="SSF144091">
    <property type="entry name" value="Rhomboid-like"/>
    <property type="match status" value="1"/>
</dbReference>
<dbReference type="GO" id="GO:0006508">
    <property type="term" value="P:proteolysis"/>
    <property type="evidence" value="ECO:0007669"/>
    <property type="project" value="UniProtKB-KW"/>
</dbReference>
<dbReference type="Pfam" id="PF01694">
    <property type="entry name" value="Rhomboid"/>
    <property type="match status" value="1"/>
</dbReference>
<gene>
    <name evidence="7" type="ORF">OS889_07805</name>
</gene>
<feature type="transmembrane region" description="Helical" evidence="5">
    <location>
        <begin position="223"/>
        <end position="249"/>
    </location>
</feature>
<comment type="caution">
    <text evidence="7">The sequence shown here is derived from an EMBL/GenBank/DDBJ whole genome shotgun (WGS) entry which is preliminary data.</text>
</comment>
<dbReference type="EMBL" id="JBGNYA010000001">
    <property type="protein sequence ID" value="MFA1610904.1"/>
    <property type="molecule type" value="Genomic_DNA"/>
</dbReference>
<dbReference type="GO" id="GO:0008233">
    <property type="term" value="F:peptidase activity"/>
    <property type="evidence" value="ECO:0007669"/>
    <property type="project" value="UniProtKB-KW"/>
</dbReference>
<comment type="subcellular location">
    <subcellularLocation>
        <location evidence="1">Membrane</location>
        <topology evidence="1">Multi-pass membrane protein</topology>
    </subcellularLocation>
</comment>
<keyword evidence="3 5" id="KW-1133">Transmembrane helix</keyword>
<evidence type="ECO:0000313" key="8">
    <source>
        <dbReference type="Proteomes" id="UP001570511"/>
    </source>
</evidence>
<feature type="transmembrane region" description="Helical" evidence="5">
    <location>
        <begin position="6"/>
        <end position="26"/>
    </location>
</feature>
<keyword evidence="2 5" id="KW-0812">Transmembrane</keyword>
<dbReference type="RefSeq" id="WP_372388755.1">
    <property type="nucleotide sequence ID" value="NZ_JBGNYA010000001.1"/>
</dbReference>
<keyword evidence="7" id="KW-0645">Protease</keyword>
<keyword evidence="8" id="KW-1185">Reference proteome</keyword>
<dbReference type="InterPro" id="IPR035952">
    <property type="entry name" value="Rhomboid-like_sf"/>
</dbReference>
<feature type="transmembrane region" description="Helical" evidence="5">
    <location>
        <begin position="103"/>
        <end position="121"/>
    </location>
</feature>
<evidence type="ECO:0000256" key="3">
    <source>
        <dbReference type="ARBA" id="ARBA00022989"/>
    </source>
</evidence>
<feature type="transmembrane region" description="Helical" evidence="5">
    <location>
        <begin position="172"/>
        <end position="203"/>
    </location>
</feature>
<protein>
    <submittedName>
        <fullName evidence="7">Rhomboid family intramembrane serine protease</fullName>
        <ecNumber evidence="7">3.4.21.-</ecNumber>
    </submittedName>
</protein>
<evidence type="ECO:0000256" key="4">
    <source>
        <dbReference type="ARBA" id="ARBA00023136"/>
    </source>
</evidence>
<feature type="transmembrane region" description="Helical" evidence="5">
    <location>
        <begin position="70"/>
        <end position="91"/>
    </location>
</feature>
<feature type="transmembrane region" description="Helical" evidence="5">
    <location>
        <begin position="261"/>
        <end position="280"/>
    </location>
</feature>
<feature type="domain" description="Peptidase S54 rhomboid" evidence="6">
    <location>
        <begin position="89"/>
        <end position="248"/>
    </location>
</feature>
<dbReference type="Gene3D" id="1.20.1540.10">
    <property type="entry name" value="Rhomboid-like"/>
    <property type="match status" value="1"/>
</dbReference>
<dbReference type="EC" id="3.4.21.-" evidence="7"/>